<organism evidence="1 2">
    <name type="scientific">Flavobacterium terrae</name>
    <dbReference type="NCBI Taxonomy" id="415425"/>
    <lineage>
        <taxon>Bacteria</taxon>
        <taxon>Pseudomonadati</taxon>
        <taxon>Bacteroidota</taxon>
        <taxon>Flavobacteriia</taxon>
        <taxon>Flavobacteriales</taxon>
        <taxon>Flavobacteriaceae</taxon>
        <taxon>Flavobacterium</taxon>
    </lineage>
</organism>
<dbReference type="Proteomes" id="UP000184488">
    <property type="component" value="Unassembled WGS sequence"/>
</dbReference>
<proteinExistence type="predicted"/>
<protein>
    <recommendedName>
        <fullName evidence="3">Lipoprotein</fullName>
    </recommendedName>
</protein>
<dbReference type="STRING" id="415425.SAMN05444363_2103"/>
<dbReference type="OrthoDB" id="9793396at2"/>
<dbReference type="RefSeq" id="WP_073311130.1">
    <property type="nucleotide sequence ID" value="NZ_FQZI01000003.1"/>
</dbReference>
<keyword evidence="2" id="KW-1185">Reference proteome</keyword>
<gene>
    <name evidence="1" type="ORF">SAMN05444363_2103</name>
</gene>
<evidence type="ECO:0000313" key="1">
    <source>
        <dbReference type="EMBL" id="SHI91969.1"/>
    </source>
</evidence>
<dbReference type="AlphaFoldDB" id="A0A1M6F2W9"/>
<dbReference type="PROSITE" id="PS51257">
    <property type="entry name" value="PROKAR_LIPOPROTEIN"/>
    <property type="match status" value="1"/>
</dbReference>
<dbReference type="EMBL" id="FQZI01000003">
    <property type="protein sequence ID" value="SHI91969.1"/>
    <property type="molecule type" value="Genomic_DNA"/>
</dbReference>
<reference evidence="2" key="1">
    <citation type="submission" date="2016-11" db="EMBL/GenBank/DDBJ databases">
        <authorList>
            <person name="Varghese N."/>
            <person name="Submissions S."/>
        </authorList>
    </citation>
    <scope>NUCLEOTIDE SEQUENCE [LARGE SCALE GENOMIC DNA]</scope>
    <source>
        <strain evidence="2">DSM 18829</strain>
    </source>
</reference>
<sequence>MKKTVLIMLFSVAIIGCKKEKQVDDSGENIQVEAKIDSLCNNTLVEELLKQEGDSAKQDWLKKHGAELCALDLQDCMLSLHDIKDAETFEKFAKAHTENSNSIRYYDKPWKEIKETIANDSCYNSYVSFDMSSTTLKLKKVSLFSTNETCYSIPFFLNLEKKYELTDNDTIHFTKAMINVKVENGEKVKEKVIFKITKKGMEAGYYDLSDFPGGVKDIIVSSGF</sequence>
<accession>A0A1M6F2W9</accession>
<name>A0A1M6F2W9_9FLAO</name>
<evidence type="ECO:0000313" key="2">
    <source>
        <dbReference type="Proteomes" id="UP000184488"/>
    </source>
</evidence>
<evidence type="ECO:0008006" key="3">
    <source>
        <dbReference type="Google" id="ProtNLM"/>
    </source>
</evidence>